<gene>
    <name evidence="3" type="ORF">Cantr_09462</name>
</gene>
<sequence>MVDQESIQRHYKTREELKQIEHEDNARKSLIKLSILQVVTNNHFKSLQPVGRARRAKKPPVIPRKLVTPTNLSGEQLNEYEVAINNLKLEHSTTSKLQEARINALKEENMKLKTQVKDLKLSTSKPSLLNLGNGPFSIKSRTSTMVSPSLKVPSSFNKIGGPSIPPFNPLSVFDTIMTPVRKSKLTLNRPTRSKTEFSPPPVHSDTTTSTTVGFRSSSAVPSSPTRADISSSTPTKYMASFDKSENEGSSSPDFTPKRSKYKDKILADEAETSSFVSANSTLRGGHDTDTEKDTEKPRRSKRIRKPSKKLQLSKSKRTLGAKTGKNGANKLSHGLDDDDLNHLNFYADENFKDLGLSPPKKRQRGDDADEDDVETQQPKPKKQKNVFSIE</sequence>
<feature type="compositionally biased region" description="Basic residues" evidence="2">
    <location>
        <begin position="298"/>
        <end position="308"/>
    </location>
</feature>
<evidence type="ECO:0000256" key="2">
    <source>
        <dbReference type="SAM" id="MobiDB-lite"/>
    </source>
</evidence>
<dbReference type="Proteomes" id="UP000253472">
    <property type="component" value="Unassembled WGS sequence"/>
</dbReference>
<reference evidence="3 4" key="1">
    <citation type="submission" date="2018-06" db="EMBL/GenBank/DDBJ databases">
        <title>Whole genome sequencing of Candida tropicalis (genome annotated by CSBL at Korea University).</title>
        <authorList>
            <person name="Ahn J."/>
        </authorList>
    </citation>
    <scope>NUCLEOTIDE SEQUENCE [LARGE SCALE GENOMIC DNA]</scope>
    <source>
        <strain evidence="3 4">ATCC 20962</strain>
    </source>
</reference>
<organism evidence="3 4">
    <name type="scientific">Candida viswanathii</name>
    <dbReference type="NCBI Taxonomy" id="5486"/>
    <lineage>
        <taxon>Eukaryota</taxon>
        <taxon>Fungi</taxon>
        <taxon>Dikarya</taxon>
        <taxon>Ascomycota</taxon>
        <taxon>Saccharomycotina</taxon>
        <taxon>Pichiomycetes</taxon>
        <taxon>Debaryomycetaceae</taxon>
        <taxon>Candida/Lodderomyces clade</taxon>
        <taxon>Candida</taxon>
    </lineage>
</organism>
<keyword evidence="1" id="KW-0175">Coiled coil</keyword>
<protein>
    <submittedName>
        <fullName evidence="3">Uncharacterized protein</fullName>
    </submittedName>
</protein>
<feature type="region of interest" description="Disordered" evidence="2">
    <location>
        <begin position="272"/>
        <end position="390"/>
    </location>
</feature>
<accession>A0A367YAF1</accession>
<evidence type="ECO:0000313" key="4">
    <source>
        <dbReference type="Proteomes" id="UP000253472"/>
    </source>
</evidence>
<feature type="region of interest" description="Disordered" evidence="2">
    <location>
        <begin position="184"/>
        <end position="258"/>
    </location>
</feature>
<keyword evidence="4" id="KW-1185">Reference proteome</keyword>
<feature type="compositionally biased region" description="Polar residues" evidence="2">
    <location>
        <begin position="272"/>
        <end position="282"/>
    </location>
</feature>
<dbReference type="AlphaFoldDB" id="A0A367YAF1"/>
<feature type="coiled-coil region" evidence="1">
    <location>
        <begin position="95"/>
        <end position="122"/>
    </location>
</feature>
<feature type="compositionally biased region" description="Polar residues" evidence="2">
    <location>
        <begin position="204"/>
        <end position="235"/>
    </location>
</feature>
<comment type="caution">
    <text evidence="3">The sequence shown here is derived from an EMBL/GenBank/DDBJ whole genome shotgun (WGS) entry which is preliminary data.</text>
</comment>
<evidence type="ECO:0000256" key="1">
    <source>
        <dbReference type="SAM" id="Coils"/>
    </source>
</evidence>
<evidence type="ECO:0000313" key="3">
    <source>
        <dbReference type="EMBL" id="RCK62846.1"/>
    </source>
</evidence>
<proteinExistence type="predicted"/>
<dbReference type="EMBL" id="QLNQ01000025">
    <property type="protein sequence ID" value="RCK62846.1"/>
    <property type="molecule type" value="Genomic_DNA"/>
</dbReference>
<dbReference type="OrthoDB" id="4089586at2759"/>
<name>A0A367YAF1_9ASCO</name>
<feature type="compositionally biased region" description="Basic and acidic residues" evidence="2">
    <location>
        <begin position="284"/>
        <end position="297"/>
    </location>
</feature>